<feature type="compositionally biased region" description="Polar residues" evidence="2">
    <location>
        <begin position="12"/>
        <end position="29"/>
    </location>
</feature>
<evidence type="ECO:0000313" key="4">
    <source>
        <dbReference type="Proteomes" id="UP001158576"/>
    </source>
</evidence>
<evidence type="ECO:0000256" key="1">
    <source>
        <dbReference type="SAM" id="Coils"/>
    </source>
</evidence>
<organism evidence="3 4">
    <name type="scientific">Oikopleura dioica</name>
    <name type="common">Tunicate</name>
    <dbReference type="NCBI Taxonomy" id="34765"/>
    <lineage>
        <taxon>Eukaryota</taxon>
        <taxon>Metazoa</taxon>
        <taxon>Chordata</taxon>
        <taxon>Tunicata</taxon>
        <taxon>Appendicularia</taxon>
        <taxon>Copelata</taxon>
        <taxon>Oikopleuridae</taxon>
        <taxon>Oikopleura</taxon>
    </lineage>
</organism>
<evidence type="ECO:0000313" key="3">
    <source>
        <dbReference type="EMBL" id="CAG5078783.1"/>
    </source>
</evidence>
<evidence type="ECO:0000256" key="2">
    <source>
        <dbReference type="SAM" id="MobiDB-lite"/>
    </source>
</evidence>
<gene>
    <name evidence="3" type="ORF">OKIOD_LOCUS644</name>
</gene>
<name>A0ABN7RIX4_OIKDI</name>
<keyword evidence="1" id="KW-0175">Coiled coil</keyword>
<dbReference type="Proteomes" id="UP001158576">
    <property type="component" value="Chromosome PAR"/>
</dbReference>
<keyword evidence="4" id="KW-1185">Reference proteome</keyword>
<feature type="compositionally biased region" description="Basic residues" evidence="2">
    <location>
        <begin position="41"/>
        <end position="53"/>
    </location>
</feature>
<feature type="coiled-coil region" evidence="1">
    <location>
        <begin position="143"/>
        <end position="170"/>
    </location>
</feature>
<sequence>MGKEKESKKISKQFTSSSETSPRENQPINLPNERGEEPDKRRARRRKGKPRAMKKNDCCSSIIKYDADELIALWRQKDSQKIPDHVEPFCIEHQAAKEDNGFIVVFPLIKKPQKKGLKFPAEIESIRSGMKETVVGRAKNAYMRRRRAKLAKQEAEKTEAERMLQEIGNSVAAHL</sequence>
<reference evidence="3 4" key="1">
    <citation type="submission" date="2021-04" db="EMBL/GenBank/DDBJ databases">
        <authorList>
            <person name="Bliznina A."/>
        </authorList>
    </citation>
    <scope>NUCLEOTIDE SEQUENCE [LARGE SCALE GENOMIC DNA]</scope>
</reference>
<dbReference type="EMBL" id="OU015568">
    <property type="protein sequence ID" value="CAG5078783.1"/>
    <property type="molecule type" value="Genomic_DNA"/>
</dbReference>
<proteinExistence type="predicted"/>
<protein>
    <submittedName>
        <fullName evidence="3">Oidioi.mRNA.OKI2018_I69.PAR.g9086.t1.cds</fullName>
    </submittedName>
</protein>
<feature type="region of interest" description="Disordered" evidence="2">
    <location>
        <begin position="1"/>
        <end position="55"/>
    </location>
</feature>
<accession>A0ABN7RIX4</accession>